<protein>
    <submittedName>
        <fullName evidence="1">Uncharacterized protein</fullName>
    </submittedName>
</protein>
<dbReference type="EMBL" id="LR797331">
    <property type="protein sequence ID" value="CAB4203546.1"/>
    <property type="molecule type" value="Genomic_DNA"/>
</dbReference>
<accession>A0A6J5S4L1</accession>
<gene>
    <name evidence="1" type="ORF">UFOVP1382_158</name>
</gene>
<evidence type="ECO:0000313" key="1">
    <source>
        <dbReference type="EMBL" id="CAB4203546.1"/>
    </source>
</evidence>
<reference evidence="1" key="1">
    <citation type="submission" date="2020-05" db="EMBL/GenBank/DDBJ databases">
        <authorList>
            <person name="Chiriac C."/>
            <person name="Salcher M."/>
            <person name="Ghai R."/>
            <person name="Kavagutti S V."/>
        </authorList>
    </citation>
    <scope>NUCLEOTIDE SEQUENCE</scope>
</reference>
<proteinExistence type="predicted"/>
<name>A0A6J5S4L1_9CAUD</name>
<sequence length="87" mass="9348">MSAADPWAARRKAKAAEAAANAFIDAAARIPDSFSKTMETKDFKALLLTTDGWMMAAGYSYDIVGKSLGAGVYRVSLRRRGEGKGMK</sequence>
<organism evidence="1">
    <name type="scientific">uncultured Caudovirales phage</name>
    <dbReference type="NCBI Taxonomy" id="2100421"/>
    <lineage>
        <taxon>Viruses</taxon>
        <taxon>Duplodnaviria</taxon>
        <taxon>Heunggongvirae</taxon>
        <taxon>Uroviricota</taxon>
        <taxon>Caudoviricetes</taxon>
        <taxon>Peduoviridae</taxon>
        <taxon>Maltschvirus</taxon>
        <taxon>Maltschvirus maltsch</taxon>
    </lineage>
</organism>